<comment type="similarity">
    <text evidence="2">Belongs to the UPF0324 family.</text>
</comment>
<reference evidence="9 10" key="1">
    <citation type="submission" date="2013-08" db="EMBL/GenBank/DDBJ databases">
        <authorList>
            <person name="Weinstock G."/>
            <person name="Sodergren E."/>
            <person name="Wylie T."/>
            <person name="Fulton L."/>
            <person name="Fulton R."/>
            <person name="Fronick C."/>
            <person name="O'Laughlin M."/>
            <person name="Godfrey J."/>
            <person name="Miner T."/>
            <person name="Herter B."/>
            <person name="Appelbaum E."/>
            <person name="Cordes M."/>
            <person name="Lek S."/>
            <person name="Wollam A."/>
            <person name="Pepin K.H."/>
            <person name="Palsikar V.B."/>
            <person name="Mitreva M."/>
            <person name="Wilson R.K."/>
        </authorList>
    </citation>
    <scope>NUCLEOTIDE SEQUENCE [LARGE SCALE GENOMIC DNA]</scope>
    <source>
        <strain evidence="9 10">ATCC 12856</strain>
    </source>
</reference>
<feature type="transmembrane region" description="Helical" evidence="8">
    <location>
        <begin position="277"/>
        <end position="296"/>
    </location>
</feature>
<feature type="transmembrane region" description="Helical" evidence="8">
    <location>
        <begin position="29"/>
        <end position="46"/>
    </location>
</feature>
<dbReference type="Pfam" id="PF03601">
    <property type="entry name" value="Cons_hypoth698"/>
    <property type="match status" value="1"/>
</dbReference>
<accession>U1WML6</accession>
<keyword evidence="10" id="KW-1185">Reference proteome</keyword>
<comment type="subcellular location">
    <subcellularLocation>
        <location evidence="1">Cell membrane</location>
        <topology evidence="1">Multi-pass membrane protein</topology>
    </subcellularLocation>
</comment>
<feature type="transmembrane region" description="Helical" evidence="8">
    <location>
        <begin position="116"/>
        <end position="134"/>
    </location>
</feature>
<feature type="transmembrane region" description="Helical" evidence="8">
    <location>
        <begin position="176"/>
        <end position="199"/>
    </location>
</feature>
<dbReference type="Proteomes" id="UP000016511">
    <property type="component" value="Unassembled WGS sequence"/>
</dbReference>
<feature type="compositionally biased region" description="Low complexity" evidence="7">
    <location>
        <begin position="1"/>
        <end position="19"/>
    </location>
</feature>
<evidence type="ECO:0000256" key="4">
    <source>
        <dbReference type="ARBA" id="ARBA00022692"/>
    </source>
</evidence>
<dbReference type="EMBL" id="AWSJ01000136">
    <property type="protein sequence ID" value="ERI09819.1"/>
    <property type="molecule type" value="Genomic_DNA"/>
</dbReference>
<dbReference type="eggNOG" id="COG2855">
    <property type="taxonomic scope" value="Bacteria"/>
</dbReference>
<feature type="transmembrane region" description="Helical" evidence="8">
    <location>
        <begin position="302"/>
        <end position="323"/>
    </location>
</feature>
<evidence type="ECO:0000256" key="8">
    <source>
        <dbReference type="SAM" id="Phobius"/>
    </source>
</evidence>
<evidence type="ECO:0000256" key="2">
    <source>
        <dbReference type="ARBA" id="ARBA00007977"/>
    </source>
</evidence>
<protein>
    <submittedName>
        <fullName evidence="9">Uncharacterized protein</fullName>
    </submittedName>
</protein>
<dbReference type="PATRIC" id="fig|649747.3.peg.1879"/>
<evidence type="ECO:0000256" key="3">
    <source>
        <dbReference type="ARBA" id="ARBA00022475"/>
    </source>
</evidence>
<organism evidence="9 10">
    <name type="scientific">Aneurinibacillus aneurinilyticus ATCC 12856</name>
    <dbReference type="NCBI Taxonomy" id="649747"/>
    <lineage>
        <taxon>Bacteria</taxon>
        <taxon>Bacillati</taxon>
        <taxon>Bacillota</taxon>
        <taxon>Bacilli</taxon>
        <taxon>Bacillales</taxon>
        <taxon>Paenibacillaceae</taxon>
        <taxon>Aneurinibacillus group</taxon>
        <taxon>Aneurinibacillus</taxon>
    </lineage>
</organism>
<evidence type="ECO:0000313" key="9">
    <source>
        <dbReference type="EMBL" id="ERI09819.1"/>
    </source>
</evidence>
<dbReference type="HOGENOM" id="CLU_033541_0_1_9"/>
<name>U1WML6_ANEAE</name>
<feature type="transmembrane region" description="Helical" evidence="8">
    <location>
        <begin position="234"/>
        <end position="257"/>
    </location>
</feature>
<keyword evidence="6 8" id="KW-0472">Membrane</keyword>
<dbReference type="PANTHER" id="PTHR30106">
    <property type="entry name" value="INNER MEMBRANE PROTEIN YEIH-RELATED"/>
    <property type="match status" value="1"/>
</dbReference>
<evidence type="ECO:0000256" key="1">
    <source>
        <dbReference type="ARBA" id="ARBA00004651"/>
    </source>
</evidence>
<dbReference type="InterPro" id="IPR018383">
    <property type="entry name" value="UPF0324_pro"/>
</dbReference>
<evidence type="ECO:0000256" key="6">
    <source>
        <dbReference type="ARBA" id="ARBA00023136"/>
    </source>
</evidence>
<keyword evidence="5 8" id="KW-1133">Transmembrane helix</keyword>
<keyword evidence="4 8" id="KW-0812">Transmembrane</keyword>
<feature type="transmembrane region" description="Helical" evidence="8">
    <location>
        <begin position="335"/>
        <end position="357"/>
    </location>
</feature>
<comment type="caution">
    <text evidence="9">The sequence shown here is derived from an EMBL/GenBank/DDBJ whole genome shotgun (WGS) entry which is preliminary data.</text>
</comment>
<sequence>MKWGKKMQQGAAMQQTTGQQKKREKKRGATPFLLGLGITLVIAIIAKYIAMLPVLSIIGQLVIAILLGMMWRATLPIPGSAMVGVEFASKKLLRLGIILLGMRLNLQDIIQAGPKVFAVAGLDIVFALIVVYGLTRLFGVNRRLGMLTACGTAICGAAAVAAVAPQVKADKKETAVGVATVAVLGTLFTLAYSVIYPILGLTESGYGVFAGGTLHEIAHVIAAAAAGGSQAMDIAIIVKLTRVALLVPVALVIGWWYHRQTKHEDGASQAERTPLAIPWFILGFLLVSGINTLGIVPQGIAAQIVALAYLLIAMAMAGLGLNIDASTLKRMGIRPFWAGLIGSILLSVFGFTLVYLLGLS</sequence>
<dbReference type="GO" id="GO:0005886">
    <property type="term" value="C:plasma membrane"/>
    <property type="evidence" value="ECO:0007669"/>
    <property type="project" value="UniProtKB-SubCell"/>
</dbReference>
<evidence type="ECO:0000313" key="10">
    <source>
        <dbReference type="Proteomes" id="UP000016511"/>
    </source>
</evidence>
<dbReference type="AlphaFoldDB" id="U1WML6"/>
<dbReference type="PANTHER" id="PTHR30106:SF2">
    <property type="entry name" value="UPF0324 INNER MEMBRANE PROTEIN YEIH"/>
    <property type="match status" value="1"/>
</dbReference>
<feature type="transmembrane region" description="Helical" evidence="8">
    <location>
        <begin position="146"/>
        <end position="164"/>
    </location>
</feature>
<keyword evidence="3" id="KW-1003">Cell membrane</keyword>
<evidence type="ECO:0000256" key="5">
    <source>
        <dbReference type="ARBA" id="ARBA00022989"/>
    </source>
</evidence>
<gene>
    <name evidence="9" type="ORF">HMPREF0083_02082</name>
</gene>
<feature type="transmembrane region" description="Helical" evidence="8">
    <location>
        <begin position="52"/>
        <end position="71"/>
    </location>
</feature>
<feature type="region of interest" description="Disordered" evidence="7">
    <location>
        <begin position="1"/>
        <end position="24"/>
    </location>
</feature>
<evidence type="ECO:0000256" key="7">
    <source>
        <dbReference type="SAM" id="MobiDB-lite"/>
    </source>
</evidence>
<proteinExistence type="inferred from homology"/>